<proteinExistence type="predicted"/>
<dbReference type="InterPro" id="IPR021517">
    <property type="entry name" value="DUF3180"/>
</dbReference>
<dbReference type="Proteomes" id="UP000694501">
    <property type="component" value="Unassembled WGS sequence"/>
</dbReference>
<name>A0A949JKZ4_9ACTN</name>
<keyword evidence="3" id="KW-1185">Reference proteome</keyword>
<sequence length="162" mass="16863">MKQLRIGTLAGIFAVSGVLCWSGSRLWDQLGTLPAVPLLAPVVLTLIAAVLLATAVSLRSRLRAQRERRPVGKPVEPMMAARAVVFGQASALVAALIGGVYGGAGLFVVTSHLADVPARREQALYAALSVVAAVALMAVAVWLERICRLPEDEESGPEGAAA</sequence>
<evidence type="ECO:0000313" key="2">
    <source>
        <dbReference type="EMBL" id="MBU7598134.1"/>
    </source>
</evidence>
<feature type="transmembrane region" description="Helical" evidence="1">
    <location>
        <begin position="123"/>
        <end position="143"/>
    </location>
</feature>
<protein>
    <submittedName>
        <fullName evidence="2">DUF3180 domain-containing protein</fullName>
    </submittedName>
</protein>
<evidence type="ECO:0000313" key="3">
    <source>
        <dbReference type="Proteomes" id="UP000694501"/>
    </source>
</evidence>
<reference evidence="2" key="1">
    <citation type="submission" date="2021-06" db="EMBL/GenBank/DDBJ databases">
        <title>Sequencing of actinobacteria type strains.</title>
        <authorList>
            <person name="Nguyen G.-S."/>
            <person name="Wentzel A."/>
        </authorList>
    </citation>
    <scope>NUCLEOTIDE SEQUENCE</scope>
    <source>
        <strain evidence="2">P38-E01</strain>
    </source>
</reference>
<gene>
    <name evidence="2" type="ORF">JGS22_011045</name>
</gene>
<organism evidence="2 3">
    <name type="scientific">Streptomyces tardus</name>
    <dbReference type="NCBI Taxonomy" id="2780544"/>
    <lineage>
        <taxon>Bacteria</taxon>
        <taxon>Bacillati</taxon>
        <taxon>Actinomycetota</taxon>
        <taxon>Actinomycetes</taxon>
        <taxon>Kitasatosporales</taxon>
        <taxon>Streptomycetaceae</taxon>
        <taxon>Streptomyces</taxon>
    </lineage>
</organism>
<dbReference type="RefSeq" id="WP_211040336.1">
    <property type="nucleotide sequence ID" value="NZ_JAELVF020000001.1"/>
</dbReference>
<evidence type="ECO:0000256" key="1">
    <source>
        <dbReference type="SAM" id="Phobius"/>
    </source>
</evidence>
<comment type="caution">
    <text evidence="2">The sequence shown here is derived from an EMBL/GenBank/DDBJ whole genome shotgun (WGS) entry which is preliminary data.</text>
</comment>
<feature type="transmembrane region" description="Helical" evidence="1">
    <location>
        <begin position="36"/>
        <end position="58"/>
    </location>
</feature>
<keyword evidence="1" id="KW-1133">Transmembrane helix</keyword>
<dbReference type="AlphaFoldDB" id="A0A949JKZ4"/>
<keyword evidence="1" id="KW-0812">Transmembrane</keyword>
<dbReference type="EMBL" id="JAELVF020000001">
    <property type="protein sequence ID" value="MBU7598134.1"/>
    <property type="molecule type" value="Genomic_DNA"/>
</dbReference>
<accession>A0A949JKZ4</accession>
<feature type="transmembrane region" description="Helical" evidence="1">
    <location>
        <begin position="79"/>
        <end position="103"/>
    </location>
</feature>
<keyword evidence="1" id="KW-0472">Membrane</keyword>
<dbReference type="Pfam" id="PF11377">
    <property type="entry name" value="DUF3180"/>
    <property type="match status" value="1"/>
</dbReference>